<evidence type="ECO:0000259" key="9">
    <source>
        <dbReference type="Pfam" id="PF22683"/>
    </source>
</evidence>
<dbReference type="InterPro" id="IPR055046">
    <property type="entry name" value="Nab2-like_Znf-CCCH"/>
</dbReference>
<feature type="region of interest" description="Disordered" evidence="8">
    <location>
        <begin position="258"/>
        <end position="327"/>
    </location>
</feature>
<evidence type="ECO:0000256" key="8">
    <source>
        <dbReference type="SAM" id="MobiDB-lite"/>
    </source>
</evidence>
<evidence type="ECO:0000256" key="4">
    <source>
        <dbReference type="ARBA" id="ARBA00022737"/>
    </source>
</evidence>
<evidence type="ECO:0000256" key="5">
    <source>
        <dbReference type="ARBA" id="ARBA00022771"/>
    </source>
</evidence>
<keyword evidence="4" id="KW-0677">Repeat</keyword>
<dbReference type="GO" id="GO:0043488">
    <property type="term" value="P:regulation of mRNA stability"/>
    <property type="evidence" value="ECO:0007669"/>
    <property type="project" value="InterPro"/>
</dbReference>
<dbReference type="GeneID" id="54420393"/>
<dbReference type="InterPro" id="IPR043094">
    <property type="entry name" value="Nab2/ZC3H14_N_sf"/>
</dbReference>
<feature type="region of interest" description="Disordered" evidence="8">
    <location>
        <begin position="91"/>
        <end position="147"/>
    </location>
</feature>
<sequence>MSIEVAVGSPLADALQNAVQPKLVEVGWTTDGLDDSALSEYIILMLANGKSQDQIASELSNDLLGLGPEDQGAIDFSRWLFEQVHQLSLQLSQPNAPEAQVPPTADVQQSEDQQPAGESSADAMMMDEGSSMPNIPTGPKAMREGNQKSRDKRMLGHLNKAMDRTSDAALHRVRGNGSGSRVNSHSREPPKGPRNSNIRNPLNANPRMGQSGVQLPMAGGTNFAEQLNTGMGMSPHQQMELYSMFEQQARMMQQLAQQVGNPPGGNQFSGRGRGRGKNLFDRVDPKQRHANGRPQHRASQDVSMGGDAQADGTTPMDSALPQTSPRDPSQVICKFNLTCTKADCIFAHQSPAAPPGTTIDLGDECPHGAACTNHKCVGRHPSPARRSTYQSDQECIFWPHCTKPNCPFKHPDMPLCRNGADCTTPNCKFTHKSVMCRFNPCLNPQCVYKHVDGQKKATFGEHVWKAGDAKKEHVSDRKFVADEGEEELIIPAETQQTPDTVTEDTMT</sequence>
<dbReference type="PANTHER" id="PTHR14738">
    <property type="entry name" value="ZINC FINGER CCCH DOMAIN-CONTAINING PROTEIN 14"/>
    <property type="match status" value="1"/>
</dbReference>
<name>A0A6G1FYP6_9PEZI</name>
<dbReference type="Pfam" id="PF14608">
    <property type="entry name" value="zf-CCCH_2"/>
    <property type="match status" value="4"/>
</dbReference>
<comment type="similarity">
    <text evidence="2">Belongs to the ZC3H14 family.</text>
</comment>
<reference evidence="10 12" key="1">
    <citation type="submission" date="2020-01" db="EMBL/GenBank/DDBJ databases">
        <authorList>
            <consortium name="DOE Joint Genome Institute"/>
            <person name="Haridas S."/>
            <person name="Albert R."/>
            <person name="Binder M."/>
            <person name="Bloem J."/>
            <person name="Labutti K."/>
            <person name="Salamov A."/>
            <person name="Andreopoulos B."/>
            <person name="Baker S.E."/>
            <person name="Barry K."/>
            <person name="Bills G."/>
            <person name="Bluhm B.H."/>
            <person name="Cannon C."/>
            <person name="Castanera R."/>
            <person name="Culley D.E."/>
            <person name="Daum C."/>
            <person name="Ezra D."/>
            <person name="Gonzalez J.B."/>
            <person name="Henrissat B."/>
            <person name="Kuo A."/>
            <person name="Liang C."/>
            <person name="Lipzen A."/>
            <person name="Lutzoni F."/>
            <person name="Magnuson J."/>
            <person name="Mondo S."/>
            <person name="Nolan M."/>
            <person name="Ohm R."/>
            <person name="Pangilinan J."/>
            <person name="Park H.-J."/>
            <person name="Ramirez L."/>
            <person name="Alfaro M."/>
            <person name="Sun H."/>
            <person name="Tritt A."/>
            <person name="Yoshinaga Y."/>
            <person name="Zwiers L.-H."/>
            <person name="Turgeon B.G."/>
            <person name="Goodwin S.B."/>
            <person name="Spatafora J.W."/>
            <person name="Crous P.W."/>
            <person name="Grigoriev I.V."/>
        </authorList>
    </citation>
    <scope>NUCLEOTIDE SEQUENCE</scope>
    <source>
        <strain evidence="10 12">CBS 781.70</strain>
    </source>
</reference>
<dbReference type="InterPro" id="IPR040366">
    <property type="entry name" value="Nab2/ZC3H14"/>
</dbReference>
<keyword evidence="7" id="KW-0539">Nucleus</keyword>
<evidence type="ECO:0000313" key="11">
    <source>
        <dbReference type="Proteomes" id="UP000504638"/>
    </source>
</evidence>
<keyword evidence="11" id="KW-1185">Reference proteome</keyword>
<organism evidence="10">
    <name type="scientific">Eremomyces bilateralis CBS 781.70</name>
    <dbReference type="NCBI Taxonomy" id="1392243"/>
    <lineage>
        <taxon>Eukaryota</taxon>
        <taxon>Fungi</taxon>
        <taxon>Dikarya</taxon>
        <taxon>Ascomycota</taxon>
        <taxon>Pezizomycotina</taxon>
        <taxon>Dothideomycetes</taxon>
        <taxon>Dothideomycetes incertae sedis</taxon>
        <taxon>Eremomycetales</taxon>
        <taxon>Eremomycetaceae</taxon>
        <taxon>Eremomyces</taxon>
    </lineage>
</organism>
<dbReference type="Gene3D" id="1.10.340.40">
    <property type="entry name" value="Nuclear abundant poly(A) RNA-bind protein 2, N-terminal domain"/>
    <property type="match status" value="1"/>
</dbReference>
<evidence type="ECO:0000256" key="7">
    <source>
        <dbReference type="ARBA" id="ARBA00023242"/>
    </source>
</evidence>
<comment type="subcellular location">
    <subcellularLocation>
        <location evidence="1">Nucleus</location>
    </subcellularLocation>
</comment>
<keyword evidence="3" id="KW-0479">Metal-binding</keyword>
<feature type="compositionally biased region" description="Polar residues" evidence="8">
    <location>
        <begin position="194"/>
        <end position="203"/>
    </location>
</feature>
<reference evidence="12" key="3">
    <citation type="submission" date="2025-04" db="UniProtKB">
        <authorList>
            <consortium name="RefSeq"/>
        </authorList>
    </citation>
    <scope>IDENTIFICATION</scope>
    <source>
        <strain evidence="12">CBS 781.70</strain>
    </source>
</reference>
<reference evidence="12" key="2">
    <citation type="submission" date="2020-04" db="EMBL/GenBank/DDBJ databases">
        <authorList>
            <consortium name="NCBI Genome Project"/>
        </authorList>
    </citation>
    <scope>NUCLEOTIDE SEQUENCE</scope>
    <source>
        <strain evidence="12">CBS 781.70</strain>
    </source>
</reference>
<dbReference type="OrthoDB" id="438553at2759"/>
<feature type="compositionally biased region" description="Polar residues" evidence="8">
    <location>
        <begin position="106"/>
        <end position="117"/>
    </location>
</feature>
<evidence type="ECO:0000313" key="12">
    <source>
        <dbReference type="RefSeq" id="XP_033532427.1"/>
    </source>
</evidence>
<protein>
    <recommendedName>
        <fullName evidence="9">Nab2-like CCCH zinc finger domain-containing protein</fullName>
    </recommendedName>
</protein>
<dbReference type="FunFam" id="1.10.340.40:FF:000001">
    <property type="entry name" value="Nuclear polyadenylated RNA-binding protein nab2"/>
    <property type="match status" value="1"/>
</dbReference>
<keyword evidence="6" id="KW-0862">Zinc</keyword>
<dbReference type="Proteomes" id="UP000504638">
    <property type="component" value="Unplaced"/>
</dbReference>
<dbReference type="RefSeq" id="XP_033532427.1">
    <property type="nucleotide sequence ID" value="XM_033679823.1"/>
</dbReference>
<dbReference type="PANTHER" id="PTHR14738:SF29">
    <property type="entry name" value="ZINC FINGER CCCH DOMAIN-CONTAINING PROTEIN 14"/>
    <property type="match status" value="1"/>
</dbReference>
<dbReference type="GO" id="GO:0005737">
    <property type="term" value="C:cytoplasm"/>
    <property type="evidence" value="ECO:0007669"/>
    <property type="project" value="TreeGrafter"/>
</dbReference>
<dbReference type="GO" id="GO:0008270">
    <property type="term" value="F:zinc ion binding"/>
    <property type="evidence" value="ECO:0007669"/>
    <property type="project" value="UniProtKB-KW"/>
</dbReference>
<dbReference type="GO" id="GO:0005634">
    <property type="term" value="C:nucleus"/>
    <property type="evidence" value="ECO:0007669"/>
    <property type="project" value="UniProtKB-SubCell"/>
</dbReference>
<feature type="compositionally biased region" description="Polar residues" evidence="8">
    <location>
        <begin position="311"/>
        <end position="327"/>
    </location>
</feature>
<dbReference type="Gene3D" id="4.10.1000.30">
    <property type="match status" value="1"/>
</dbReference>
<gene>
    <name evidence="10 12" type="ORF">P152DRAFT_460086</name>
</gene>
<dbReference type="AlphaFoldDB" id="A0A6G1FYP6"/>
<evidence type="ECO:0000256" key="1">
    <source>
        <dbReference type="ARBA" id="ARBA00004123"/>
    </source>
</evidence>
<accession>A0A6G1FYP6</accession>
<dbReference type="Pfam" id="PF22683">
    <property type="entry name" value="Nab2-like_zf-CCCH"/>
    <property type="match status" value="1"/>
</dbReference>
<feature type="domain" description="Nab2-like CCCH zinc finger" evidence="9">
    <location>
        <begin position="436"/>
        <end position="455"/>
    </location>
</feature>
<feature type="region of interest" description="Disordered" evidence="8">
    <location>
        <begin position="163"/>
        <end position="207"/>
    </location>
</feature>
<evidence type="ECO:0000256" key="3">
    <source>
        <dbReference type="ARBA" id="ARBA00022723"/>
    </source>
</evidence>
<evidence type="ECO:0000256" key="6">
    <source>
        <dbReference type="ARBA" id="ARBA00022833"/>
    </source>
</evidence>
<dbReference type="Gene3D" id="4.10.1000.40">
    <property type="match status" value="1"/>
</dbReference>
<keyword evidence="5" id="KW-0863">Zinc-finger</keyword>
<feature type="compositionally biased region" description="Basic and acidic residues" evidence="8">
    <location>
        <begin position="278"/>
        <end position="287"/>
    </location>
</feature>
<dbReference type="EMBL" id="ML975164">
    <property type="protein sequence ID" value="KAF1810796.1"/>
    <property type="molecule type" value="Genomic_DNA"/>
</dbReference>
<dbReference type="GO" id="GO:0008143">
    <property type="term" value="F:poly(A) binding"/>
    <property type="evidence" value="ECO:0007669"/>
    <property type="project" value="InterPro"/>
</dbReference>
<evidence type="ECO:0000256" key="2">
    <source>
        <dbReference type="ARBA" id="ARBA00008423"/>
    </source>
</evidence>
<proteinExistence type="inferred from homology"/>
<evidence type="ECO:0000313" key="10">
    <source>
        <dbReference type="EMBL" id="KAF1810796.1"/>
    </source>
</evidence>